<name>A0AB35YWH4_9FLAO</name>
<evidence type="ECO:0000313" key="3">
    <source>
        <dbReference type="EMBL" id="MEM0574756.1"/>
    </source>
</evidence>
<dbReference type="AlphaFoldDB" id="A0AB35YWH4"/>
<reference evidence="2 5" key="1">
    <citation type="submission" date="2024-01" db="EMBL/GenBank/DDBJ databases">
        <title>Aequorivita flavus sp. nov., isolated from deep-sea sediment.</title>
        <authorList>
            <person name="Chen X."/>
        </authorList>
    </citation>
    <scope>NUCLEOTIDE SEQUENCE</scope>
    <source>
        <strain evidence="2">MCCC 1A16923</strain>
        <strain evidence="3 5">MCCC 1A16935</strain>
    </source>
</reference>
<keyword evidence="5" id="KW-1185">Reference proteome</keyword>
<keyword evidence="1" id="KW-0238">DNA-binding</keyword>
<evidence type="ECO:0008006" key="6">
    <source>
        <dbReference type="Google" id="ProtNLM"/>
    </source>
</evidence>
<comment type="caution">
    <text evidence="2">The sequence shown here is derived from an EMBL/GenBank/DDBJ whole genome shotgun (WGS) entry which is preliminary data.</text>
</comment>
<dbReference type="GO" id="GO:0003677">
    <property type="term" value="F:DNA binding"/>
    <property type="evidence" value="ECO:0007669"/>
    <property type="project" value="UniProtKB-KW"/>
</dbReference>
<evidence type="ECO:0000313" key="5">
    <source>
        <dbReference type="Proteomes" id="UP001390963"/>
    </source>
</evidence>
<protein>
    <recommendedName>
        <fullName evidence="6">Core-binding (CB) domain-containing protein</fullName>
    </recommendedName>
</protein>
<dbReference type="Proteomes" id="UP001388259">
    <property type="component" value="Unassembled WGS sequence"/>
</dbReference>
<accession>A0AB35YWH4</accession>
<gene>
    <name evidence="3" type="ORF">VZD24_14620</name>
    <name evidence="2" type="ORF">VZD85_14625</name>
</gene>
<evidence type="ECO:0000313" key="4">
    <source>
        <dbReference type="Proteomes" id="UP001388259"/>
    </source>
</evidence>
<dbReference type="EMBL" id="JAZBJM010000016">
    <property type="protein sequence ID" value="MEM0519594.1"/>
    <property type="molecule type" value="Genomic_DNA"/>
</dbReference>
<proteinExistence type="predicted"/>
<organism evidence="2 4">
    <name type="scientific">Aequorivita flava</name>
    <dbReference type="NCBI Taxonomy" id="3114371"/>
    <lineage>
        <taxon>Bacteria</taxon>
        <taxon>Pseudomonadati</taxon>
        <taxon>Bacteroidota</taxon>
        <taxon>Flavobacteriia</taxon>
        <taxon>Flavobacteriales</taxon>
        <taxon>Flavobacteriaceae</taxon>
        <taxon>Aequorivita</taxon>
    </lineage>
</organism>
<evidence type="ECO:0000256" key="1">
    <source>
        <dbReference type="ARBA" id="ARBA00023125"/>
    </source>
</evidence>
<dbReference type="RefSeq" id="WP_342688023.1">
    <property type="nucleotide sequence ID" value="NZ_JAZBJM010000016.1"/>
</dbReference>
<dbReference type="EMBL" id="JBANCF010000018">
    <property type="protein sequence ID" value="MEM0574756.1"/>
    <property type="molecule type" value="Genomic_DNA"/>
</dbReference>
<dbReference type="Gene3D" id="1.10.150.130">
    <property type="match status" value="1"/>
</dbReference>
<dbReference type="Proteomes" id="UP001390963">
    <property type="component" value="Unassembled WGS sequence"/>
</dbReference>
<evidence type="ECO:0000313" key="2">
    <source>
        <dbReference type="EMBL" id="MEM0519594.1"/>
    </source>
</evidence>
<dbReference type="InterPro" id="IPR010998">
    <property type="entry name" value="Integrase_recombinase_N"/>
</dbReference>
<sequence>MLESFKKYLIQQGYSEYTPSGNPSTVYDYMKRVEKICEIENITVKRMAENIDFFIEKYGPTGNESEFGKKSHNAYISALKKFGEFYNQ</sequence>